<dbReference type="InterPro" id="IPR031148">
    <property type="entry name" value="Plexin"/>
</dbReference>
<dbReference type="PANTHER" id="PTHR22625:SF44">
    <property type="entry name" value="PLEXIN-B"/>
    <property type="match status" value="1"/>
</dbReference>
<dbReference type="GO" id="GO:0005886">
    <property type="term" value="C:plasma membrane"/>
    <property type="evidence" value="ECO:0007669"/>
    <property type="project" value="TreeGrafter"/>
</dbReference>
<dbReference type="GO" id="GO:0097374">
    <property type="term" value="P:sensory neuron axon guidance"/>
    <property type="evidence" value="ECO:0007669"/>
    <property type="project" value="TreeGrafter"/>
</dbReference>
<dbReference type="GO" id="GO:0008045">
    <property type="term" value="P:motor neuron axon guidance"/>
    <property type="evidence" value="ECO:0007669"/>
    <property type="project" value="TreeGrafter"/>
</dbReference>
<evidence type="ECO:0000313" key="5">
    <source>
        <dbReference type="EMBL" id="KAK6634569.1"/>
    </source>
</evidence>
<evidence type="ECO:0000313" key="6">
    <source>
        <dbReference type="Proteomes" id="UP001372834"/>
    </source>
</evidence>
<feature type="domain" description="PSI" evidence="4">
    <location>
        <begin position="147"/>
        <end position="203"/>
    </location>
</feature>
<dbReference type="AlphaFoldDB" id="A0AAN8PJ71"/>
<dbReference type="Pfam" id="PF01437">
    <property type="entry name" value="PSI"/>
    <property type="match status" value="1"/>
</dbReference>
<keyword evidence="3" id="KW-0325">Glycoprotein</keyword>
<dbReference type="GO" id="GO:0030334">
    <property type="term" value="P:regulation of cell migration"/>
    <property type="evidence" value="ECO:0007669"/>
    <property type="project" value="TreeGrafter"/>
</dbReference>
<name>A0AAN8PJ71_POLSC</name>
<dbReference type="Proteomes" id="UP001372834">
    <property type="component" value="Unassembled WGS sequence"/>
</dbReference>
<reference evidence="5 6" key="1">
    <citation type="submission" date="2023-10" db="EMBL/GenBank/DDBJ databases">
        <title>Genomes of two closely related lineages of the louse Polyplax serrata with different host specificities.</title>
        <authorList>
            <person name="Martinu J."/>
            <person name="Tarabai H."/>
            <person name="Stefka J."/>
            <person name="Hypsa V."/>
        </authorList>
    </citation>
    <scope>NUCLEOTIDE SEQUENCE [LARGE SCALE GENOMIC DNA]</scope>
    <source>
        <strain evidence="5">HR10_N</strain>
    </source>
</reference>
<dbReference type="PANTHER" id="PTHR22625">
    <property type="entry name" value="PLEXIN"/>
    <property type="match status" value="1"/>
</dbReference>
<dbReference type="Gene3D" id="3.30.1680.10">
    <property type="entry name" value="ligand-binding face of the semaphorins, domain 2"/>
    <property type="match status" value="1"/>
</dbReference>
<dbReference type="GO" id="GO:0008360">
    <property type="term" value="P:regulation of cell shape"/>
    <property type="evidence" value="ECO:0007669"/>
    <property type="project" value="TreeGrafter"/>
</dbReference>
<evidence type="ECO:0000256" key="3">
    <source>
        <dbReference type="ARBA" id="ARBA00023180"/>
    </source>
</evidence>
<evidence type="ECO:0000259" key="4">
    <source>
        <dbReference type="SMART" id="SM00423"/>
    </source>
</evidence>
<organism evidence="5 6">
    <name type="scientific">Polyplax serrata</name>
    <name type="common">Common mouse louse</name>
    <dbReference type="NCBI Taxonomy" id="468196"/>
    <lineage>
        <taxon>Eukaryota</taxon>
        <taxon>Metazoa</taxon>
        <taxon>Ecdysozoa</taxon>
        <taxon>Arthropoda</taxon>
        <taxon>Hexapoda</taxon>
        <taxon>Insecta</taxon>
        <taxon>Pterygota</taxon>
        <taxon>Neoptera</taxon>
        <taxon>Paraneoptera</taxon>
        <taxon>Psocodea</taxon>
        <taxon>Troctomorpha</taxon>
        <taxon>Phthiraptera</taxon>
        <taxon>Anoplura</taxon>
        <taxon>Polyplacidae</taxon>
        <taxon>Polyplax</taxon>
    </lineage>
</organism>
<accession>A0AAN8PJ71</accession>
<dbReference type="GO" id="GO:0050772">
    <property type="term" value="P:positive regulation of axonogenesis"/>
    <property type="evidence" value="ECO:0007669"/>
    <property type="project" value="TreeGrafter"/>
</dbReference>
<protein>
    <recommendedName>
        <fullName evidence="4">PSI domain-containing protein</fullName>
    </recommendedName>
</protein>
<dbReference type="InterPro" id="IPR016201">
    <property type="entry name" value="PSI"/>
</dbReference>
<gene>
    <name evidence="5" type="ORF">RUM43_011970</name>
</gene>
<comment type="subcellular location">
    <subcellularLocation>
        <location evidence="1">Membrane</location>
    </subcellularLocation>
</comment>
<dbReference type="SUPFAM" id="SSF103575">
    <property type="entry name" value="Plexin repeat"/>
    <property type="match status" value="1"/>
</dbReference>
<dbReference type="GO" id="GO:0017154">
    <property type="term" value="F:semaphorin receptor activity"/>
    <property type="evidence" value="ECO:0007669"/>
    <property type="project" value="InterPro"/>
</dbReference>
<dbReference type="SMART" id="SM00423">
    <property type="entry name" value="PSI"/>
    <property type="match status" value="1"/>
</dbReference>
<proteinExistence type="predicted"/>
<sequence length="227" mass="26008">MLILVKIRDEDEDEDEDRDFTTRTSHHANQHGKYLSQIRHIIFYKLNCWTAQEEPTAADVERQKKTKGNCQNIEETSGGPPLHQIKFKLNKLNGEKRHLNLDGRFRESSSPGKILFETFSFIQCYGSTNFPLVVVSVEQITKVKIEDCGSYTNCSACLEARDPYCGWCSLEKRVKRARSLQMKVSDERLPSQEDTIHVGAPCVHARVCVFKVIRFPQSSQPEATLLM</sequence>
<keyword evidence="2" id="KW-0472">Membrane</keyword>
<dbReference type="GO" id="GO:0007162">
    <property type="term" value="P:negative regulation of cell adhesion"/>
    <property type="evidence" value="ECO:0007669"/>
    <property type="project" value="TreeGrafter"/>
</dbReference>
<evidence type="ECO:0000256" key="2">
    <source>
        <dbReference type="ARBA" id="ARBA00023136"/>
    </source>
</evidence>
<comment type="caution">
    <text evidence="5">The sequence shown here is derived from an EMBL/GenBank/DDBJ whole genome shotgun (WGS) entry which is preliminary data.</text>
</comment>
<dbReference type="EMBL" id="JAWJWE010000005">
    <property type="protein sequence ID" value="KAK6634569.1"/>
    <property type="molecule type" value="Genomic_DNA"/>
</dbReference>
<dbReference type="InterPro" id="IPR002165">
    <property type="entry name" value="Plexin_repeat"/>
</dbReference>
<evidence type="ECO:0000256" key="1">
    <source>
        <dbReference type="ARBA" id="ARBA00004370"/>
    </source>
</evidence>
<dbReference type="GO" id="GO:0002116">
    <property type="term" value="C:semaphorin receptor complex"/>
    <property type="evidence" value="ECO:0007669"/>
    <property type="project" value="TreeGrafter"/>
</dbReference>